<protein>
    <submittedName>
        <fullName evidence="1 2">Suppressor of ty</fullName>
    </submittedName>
</protein>
<name>B0X1S7_CULQU</name>
<proteinExistence type="predicted"/>
<reference evidence="1" key="1">
    <citation type="submission" date="2007-03" db="EMBL/GenBank/DDBJ databases">
        <title>Annotation of Culex pipiens quinquefasciatus.</title>
        <authorList>
            <consortium name="The Broad Institute Genome Sequencing Platform"/>
            <person name="Atkinson P.W."/>
            <person name="Hemingway J."/>
            <person name="Christensen B.M."/>
            <person name="Higgs S."/>
            <person name="Kodira C."/>
            <person name="Hannick L."/>
            <person name="Megy K."/>
            <person name="O'Leary S."/>
            <person name="Pearson M."/>
            <person name="Haas B.J."/>
            <person name="Mauceli E."/>
            <person name="Wortman J.R."/>
            <person name="Lee N.H."/>
            <person name="Guigo R."/>
            <person name="Stanke M."/>
            <person name="Alvarado L."/>
            <person name="Amedeo P."/>
            <person name="Antoine C.H."/>
            <person name="Arensburger P."/>
            <person name="Bidwell S.L."/>
            <person name="Crawford M."/>
            <person name="Camaro F."/>
            <person name="Devon K."/>
            <person name="Engels R."/>
            <person name="Hammond M."/>
            <person name="Howarth C."/>
            <person name="Koehrsen M."/>
            <person name="Lawson D."/>
            <person name="Montgomery P."/>
            <person name="Nene V."/>
            <person name="Nusbaum C."/>
            <person name="Puiu D."/>
            <person name="Romero-Severson J."/>
            <person name="Severson D.W."/>
            <person name="Shumway M."/>
            <person name="Sisk P."/>
            <person name="Stolte C."/>
            <person name="Zeng Q."/>
            <person name="Eisenstadt E."/>
            <person name="Fraser-Liggett C."/>
            <person name="Strausberg R."/>
            <person name="Galagan J."/>
            <person name="Birren B."/>
            <person name="Collins F.H."/>
        </authorList>
    </citation>
    <scope>NUCLEOTIDE SEQUENCE [LARGE SCALE GENOMIC DNA]</scope>
    <source>
        <strain evidence="1">JHB</strain>
    </source>
</reference>
<sequence>MAEETHRKMKILAGRKQQIHGHQKEVLINALLTPFQKGPHVAMKAFINQEMHLLVAKQVMIKKPAKNPPASLKDQRHLNSLQHWEIQRLSGMSK</sequence>
<dbReference type="Proteomes" id="UP000002320">
    <property type="component" value="Unassembled WGS sequence"/>
</dbReference>
<evidence type="ECO:0000313" key="2">
    <source>
        <dbReference type="EnsemblMetazoa" id="CPIJ013405-PA"/>
    </source>
</evidence>
<dbReference type="AlphaFoldDB" id="B0X1S7"/>
<dbReference type="KEGG" id="cqu:CpipJ_CPIJ013405"/>
<dbReference type="HOGENOM" id="CLU_2388397_0_0_1"/>
<dbReference type="VEuPathDB" id="VectorBase:CPIJ013405"/>
<organism>
    <name type="scientific">Culex quinquefasciatus</name>
    <name type="common">Southern house mosquito</name>
    <name type="synonym">Culex pungens</name>
    <dbReference type="NCBI Taxonomy" id="7176"/>
    <lineage>
        <taxon>Eukaryota</taxon>
        <taxon>Metazoa</taxon>
        <taxon>Ecdysozoa</taxon>
        <taxon>Arthropoda</taxon>
        <taxon>Hexapoda</taxon>
        <taxon>Insecta</taxon>
        <taxon>Pterygota</taxon>
        <taxon>Neoptera</taxon>
        <taxon>Endopterygota</taxon>
        <taxon>Diptera</taxon>
        <taxon>Nematocera</taxon>
        <taxon>Culicoidea</taxon>
        <taxon>Culicidae</taxon>
        <taxon>Culicinae</taxon>
        <taxon>Culicini</taxon>
        <taxon>Culex</taxon>
        <taxon>Culex</taxon>
    </lineage>
</organism>
<evidence type="ECO:0000313" key="1">
    <source>
        <dbReference type="EMBL" id="EDS38805.1"/>
    </source>
</evidence>
<keyword evidence="3" id="KW-1185">Reference proteome</keyword>
<gene>
    <name evidence="2" type="primary">6046385</name>
    <name evidence="1" type="ORF">CpipJ_CPIJ013405</name>
</gene>
<reference evidence="2" key="2">
    <citation type="submission" date="2020-05" db="UniProtKB">
        <authorList>
            <consortium name="EnsemblMetazoa"/>
        </authorList>
    </citation>
    <scope>IDENTIFICATION</scope>
    <source>
        <strain evidence="2">JHB</strain>
    </source>
</reference>
<dbReference type="EMBL" id="DS232268">
    <property type="protein sequence ID" value="EDS38805.1"/>
    <property type="molecule type" value="Genomic_DNA"/>
</dbReference>
<accession>B0X1S7</accession>
<evidence type="ECO:0000313" key="3">
    <source>
        <dbReference type="Proteomes" id="UP000002320"/>
    </source>
</evidence>
<dbReference type="EnsemblMetazoa" id="CPIJ013405-RA">
    <property type="protein sequence ID" value="CPIJ013405-PA"/>
    <property type="gene ID" value="CPIJ013405"/>
</dbReference>
<dbReference type="InParanoid" id="B0X1S7"/>